<sequence>MGTKLCALKSQNSPLLLQCGGTKLKKGKMYQFLSIAL</sequence>
<protein>
    <submittedName>
        <fullName evidence="1">Uncharacterized protein</fullName>
    </submittedName>
</protein>
<name>A0A0E9XSN3_ANGAN</name>
<dbReference type="EMBL" id="GBXM01003869">
    <property type="protein sequence ID" value="JAI04709.1"/>
    <property type="molecule type" value="Transcribed_RNA"/>
</dbReference>
<proteinExistence type="predicted"/>
<organism evidence="1">
    <name type="scientific">Anguilla anguilla</name>
    <name type="common">European freshwater eel</name>
    <name type="synonym">Muraena anguilla</name>
    <dbReference type="NCBI Taxonomy" id="7936"/>
    <lineage>
        <taxon>Eukaryota</taxon>
        <taxon>Metazoa</taxon>
        <taxon>Chordata</taxon>
        <taxon>Craniata</taxon>
        <taxon>Vertebrata</taxon>
        <taxon>Euteleostomi</taxon>
        <taxon>Actinopterygii</taxon>
        <taxon>Neopterygii</taxon>
        <taxon>Teleostei</taxon>
        <taxon>Anguilliformes</taxon>
        <taxon>Anguillidae</taxon>
        <taxon>Anguilla</taxon>
    </lineage>
</organism>
<dbReference type="AlphaFoldDB" id="A0A0E9XSN3"/>
<accession>A0A0E9XSN3</accession>
<reference evidence="1" key="2">
    <citation type="journal article" date="2015" name="Fish Shellfish Immunol.">
        <title>Early steps in the European eel (Anguilla anguilla)-Vibrio vulnificus interaction in the gills: Role of the RtxA13 toxin.</title>
        <authorList>
            <person name="Callol A."/>
            <person name="Pajuelo D."/>
            <person name="Ebbesson L."/>
            <person name="Teles M."/>
            <person name="MacKenzie S."/>
            <person name="Amaro C."/>
        </authorList>
    </citation>
    <scope>NUCLEOTIDE SEQUENCE</scope>
</reference>
<reference evidence="1" key="1">
    <citation type="submission" date="2014-11" db="EMBL/GenBank/DDBJ databases">
        <authorList>
            <person name="Amaro Gonzalez C."/>
        </authorList>
    </citation>
    <scope>NUCLEOTIDE SEQUENCE</scope>
</reference>
<evidence type="ECO:0000313" key="1">
    <source>
        <dbReference type="EMBL" id="JAI04709.1"/>
    </source>
</evidence>